<evidence type="ECO:0000313" key="3">
    <source>
        <dbReference type="Proteomes" id="UP001044222"/>
    </source>
</evidence>
<dbReference type="AlphaFoldDB" id="A0A9D3RW85"/>
<organism evidence="2 3">
    <name type="scientific">Anguilla anguilla</name>
    <name type="common">European freshwater eel</name>
    <name type="synonym">Muraena anguilla</name>
    <dbReference type="NCBI Taxonomy" id="7936"/>
    <lineage>
        <taxon>Eukaryota</taxon>
        <taxon>Metazoa</taxon>
        <taxon>Chordata</taxon>
        <taxon>Craniata</taxon>
        <taxon>Vertebrata</taxon>
        <taxon>Euteleostomi</taxon>
        <taxon>Actinopterygii</taxon>
        <taxon>Neopterygii</taxon>
        <taxon>Teleostei</taxon>
        <taxon>Anguilliformes</taxon>
        <taxon>Anguillidae</taxon>
        <taxon>Anguilla</taxon>
    </lineage>
</organism>
<keyword evidence="3" id="KW-1185">Reference proteome</keyword>
<protein>
    <submittedName>
        <fullName evidence="2">Uncharacterized protein</fullName>
    </submittedName>
</protein>
<reference evidence="2" key="1">
    <citation type="submission" date="2021-01" db="EMBL/GenBank/DDBJ databases">
        <title>A chromosome-scale assembly of European eel, Anguilla anguilla.</title>
        <authorList>
            <person name="Henkel C."/>
            <person name="Jong-Raadsen S.A."/>
            <person name="Dufour S."/>
            <person name="Weltzien F.-A."/>
            <person name="Palstra A.P."/>
            <person name="Pelster B."/>
            <person name="Spaink H.P."/>
            <person name="Van Den Thillart G.E."/>
            <person name="Jansen H."/>
            <person name="Zahm M."/>
            <person name="Klopp C."/>
            <person name="Cedric C."/>
            <person name="Louis A."/>
            <person name="Berthelot C."/>
            <person name="Parey E."/>
            <person name="Roest Crollius H."/>
            <person name="Montfort J."/>
            <person name="Robinson-Rechavi M."/>
            <person name="Bucao C."/>
            <person name="Bouchez O."/>
            <person name="Gislard M."/>
            <person name="Lluch J."/>
            <person name="Milhes M."/>
            <person name="Lampietro C."/>
            <person name="Lopez Roques C."/>
            <person name="Donnadieu C."/>
            <person name="Braasch I."/>
            <person name="Desvignes T."/>
            <person name="Postlethwait J."/>
            <person name="Bobe J."/>
            <person name="Guiguen Y."/>
            <person name="Dirks R."/>
        </authorList>
    </citation>
    <scope>NUCLEOTIDE SEQUENCE</scope>
    <source>
        <strain evidence="2">Tag_6206</strain>
        <tissue evidence="2">Liver</tissue>
    </source>
</reference>
<accession>A0A9D3RW85</accession>
<gene>
    <name evidence="2" type="ORF">ANANG_G00156080</name>
</gene>
<evidence type="ECO:0000313" key="2">
    <source>
        <dbReference type="EMBL" id="KAG5843926.1"/>
    </source>
</evidence>
<feature type="compositionally biased region" description="Polar residues" evidence="1">
    <location>
        <begin position="1"/>
        <end position="16"/>
    </location>
</feature>
<evidence type="ECO:0000256" key="1">
    <source>
        <dbReference type="SAM" id="MobiDB-lite"/>
    </source>
</evidence>
<proteinExistence type="predicted"/>
<sequence length="112" mass="12454">MTPSYSYTTPSQQQAMTTPQYPSSTPQSSHGHHPSSTPSSSSSRVRTPQPKTNTHTAVDWGKMAEQWLQEKEAERKKQKPRMTPRPSPSPMIESTPMSIAGDATPLLDEMDR</sequence>
<dbReference type="Proteomes" id="UP001044222">
    <property type="component" value="Chromosome 8"/>
</dbReference>
<name>A0A9D3RW85_ANGAN</name>
<comment type="caution">
    <text evidence="2">The sequence shown here is derived from an EMBL/GenBank/DDBJ whole genome shotgun (WGS) entry which is preliminary data.</text>
</comment>
<dbReference type="EMBL" id="JAFIRN010000008">
    <property type="protein sequence ID" value="KAG5843926.1"/>
    <property type="molecule type" value="Genomic_DNA"/>
</dbReference>
<feature type="compositionally biased region" description="Low complexity" evidence="1">
    <location>
        <begin position="17"/>
        <end position="50"/>
    </location>
</feature>
<feature type="region of interest" description="Disordered" evidence="1">
    <location>
        <begin position="1"/>
        <end position="112"/>
    </location>
</feature>